<dbReference type="Proteomes" id="UP001241603">
    <property type="component" value="Unassembled WGS sequence"/>
</dbReference>
<keyword evidence="8" id="KW-1185">Reference proteome</keyword>
<dbReference type="NCBIfam" id="TIGR02022">
    <property type="entry name" value="hutF"/>
    <property type="match status" value="1"/>
</dbReference>
<accession>A0ABU0H0N4</accession>
<dbReference type="NCBIfam" id="NF006682">
    <property type="entry name" value="PRK09229.1-3"/>
    <property type="match status" value="1"/>
</dbReference>
<dbReference type="CDD" id="cd01313">
    <property type="entry name" value="Met_dep_hydrolase_E"/>
    <property type="match status" value="1"/>
</dbReference>
<comment type="cofactor">
    <cofactor evidence="1">
        <name>Zn(2+)</name>
        <dbReference type="ChEBI" id="CHEBI:29105"/>
    </cofactor>
</comment>
<comment type="caution">
    <text evidence="7">The sequence shown here is derived from an EMBL/GenBank/DDBJ whole genome shotgun (WGS) entry which is preliminary data.</text>
</comment>
<organism evidence="7 8">
    <name type="scientific">Kaistia dalseonensis</name>
    <dbReference type="NCBI Taxonomy" id="410840"/>
    <lineage>
        <taxon>Bacteria</taxon>
        <taxon>Pseudomonadati</taxon>
        <taxon>Pseudomonadota</taxon>
        <taxon>Alphaproteobacteria</taxon>
        <taxon>Hyphomicrobiales</taxon>
        <taxon>Kaistiaceae</taxon>
        <taxon>Kaistia</taxon>
    </lineage>
</organism>
<dbReference type="SUPFAM" id="SSF51338">
    <property type="entry name" value="Composite domain of metallo-dependent hydrolases"/>
    <property type="match status" value="1"/>
</dbReference>
<evidence type="ECO:0000259" key="5">
    <source>
        <dbReference type="Pfam" id="PF01979"/>
    </source>
</evidence>
<feature type="domain" description="Amidohydrolase-related" evidence="5">
    <location>
        <begin position="53"/>
        <end position="432"/>
    </location>
</feature>
<sequence length="459" mass="48794">MNQSSPRSIFAERALLPEGWAVNVRIDIAADGSIGAIAVDAAPEGSEIAAGPVIPAMPNLHSHAFQRAMAGLAEIAGSGEDSFWTWREEMYRTVGLLSPEDVEAVATRLYVDMMKGGYGAVAEFHYLHHDASGSAHADPSEMSRRILAAASTSGIGLTLLPVFYAHANFGGAPPSPGQRRFVHDVDGFLALIEALRPAASETGATLGCAFHSLRAAMPEEMRAILGGLPASGPIHIHVAEQQREVDDCLAWSGRRPVAWLLDEMPVDHRWCAIHATHMNDDETRRLAASGAVAGLCPVTEANLGDGIFPAVAYQAAGGRFGIGSDSEVSTSVAEELRLLEYGQRLRDQRRNRLARGPGRSVGRDLFDAACAGGAQALGQKIGAIEPGRAASLVVLDGADAFIAAATGDQVIDRFLFALGDRAVRDVMVAGTWQIRNGRHERDEEIDRAFAGAVRRLAQG</sequence>
<dbReference type="InterPro" id="IPR011059">
    <property type="entry name" value="Metal-dep_hydrolase_composite"/>
</dbReference>
<dbReference type="GO" id="GO:0050416">
    <property type="term" value="F:formimidoylglutamate deiminase activity"/>
    <property type="evidence" value="ECO:0007669"/>
    <property type="project" value="UniProtKB-EC"/>
</dbReference>
<name>A0ABU0H0N4_9HYPH</name>
<dbReference type="RefSeq" id="WP_266346801.1">
    <property type="nucleotide sequence ID" value="NZ_JAPKNG010000001.1"/>
</dbReference>
<dbReference type="Gene3D" id="3.20.20.140">
    <property type="entry name" value="Metal-dependent hydrolases"/>
    <property type="match status" value="1"/>
</dbReference>
<dbReference type="Gene3D" id="2.30.40.10">
    <property type="entry name" value="Urease, subunit C, domain 1"/>
    <property type="match status" value="1"/>
</dbReference>
<dbReference type="InterPro" id="IPR032466">
    <property type="entry name" value="Metal_Hydrolase"/>
</dbReference>
<evidence type="ECO:0000256" key="2">
    <source>
        <dbReference type="ARBA" id="ARBA00022723"/>
    </source>
</evidence>
<dbReference type="PANTHER" id="PTHR11271">
    <property type="entry name" value="GUANINE DEAMINASE"/>
    <property type="match status" value="1"/>
</dbReference>
<gene>
    <name evidence="7" type="ORF">QO014_000212</name>
</gene>
<dbReference type="Pfam" id="PF22429">
    <property type="entry name" value="HutF_N"/>
    <property type="match status" value="1"/>
</dbReference>
<evidence type="ECO:0000256" key="4">
    <source>
        <dbReference type="ARBA" id="ARBA00022833"/>
    </source>
</evidence>
<evidence type="ECO:0000256" key="1">
    <source>
        <dbReference type="ARBA" id="ARBA00001947"/>
    </source>
</evidence>
<keyword evidence="4" id="KW-0862">Zinc</keyword>
<dbReference type="EMBL" id="JAUSVO010000001">
    <property type="protein sequence ID" value="MDQ0435842.1"/>
    <property type="molecule type" value="Genomic_DNA"/>
</dbReference>
<protein>
    <submittedName>
        <fullName evidence="7">Formimidoylglutamate deiminase</fullName>
        <ecNumber evidence="7">3.5.3.13</ecNumber>
    </submittedName>
</protein>
<dbReference type="SUPFAM" id="SSF51556">
    <property type="entry name" value="Metallo-dependent hydrolases"/>
    <property type="match status" value="1"/>
</dbReference>
<reference evidence="7 8" key="1">
    <citation type="submission" date="2023-07" db="EMBL/GenBank/DDBJ databases">
        <title>Genomic Encyclopedia of Type Strains, Phase IV (KMG-IV): sequencing the most valuable type-strain genomes for metagenomic binning, comparative biology and taxonomic classification.</title>
        <authorList>
            <person name="Goeker M."/>
        </authorList>
    </citation>
    <scope>NUCLEOTIDE SEQUENCE [LARGE SCALE GENOMIC DNA]</scope>
    <source>
        <strain evidence="7 8">B6-8</strain>
    </source>
</reference>
<dbReference type="InterPro" id="IPR010252">
    <property type="entry name" value="HutF"/>
</dbReference>
<dbReference type="InterPro" id="IPR051607">
    <property type="entry name" value="Metallo-dep_hydrolases"/>
</dbReference>
<dbReference type="PANTHER" id="PTHR11271:SF48">
    <property type="entry name" value="AMIDOHYDROLASE-RELATED DOMAIN-CONTAINING PROTEIN"/>
    <property type="match status" value="1"/>
</dbReference>
<dbReference type="NCBIfam" id="NF006684">
    <property type="entry name" value="PRK09229.1-5"/>
    <property type="match status" value="1"/>
</dbReference>
<evidence type="ECO:0000259" key="6">
    <source>
        <dbReference type="Pfam" id="PF22429"/>
    </source>
</evidence>
<dbReference type="InterPro" id="IPR006680">
    <property type="entry name" value="Amidohydro-rel"/>
</dbReference>
<keyword evidence="3 7" id="KW-0378">Hydrolase</keyword>
<feature type="domain" description="Formimidoylglutamate deiminase N-terminal" evidence="6">
    <location>
        <begin position="8"/>
        <end position="47"/>
    </location>
</feature>
<dbReference type="EC" id="3.5.3.13" evidence="7"/>
<keyword evidence="2" id="KW-0479">Metal-binding</keyword>
<proteinExistence type="predicted"/>
<dbReference type="NCBIfam" id="NF006681">
    <property type="entry name" value="PRK09229.1-2"/>
    <property type="match status" value="1"/>
</dbReference>
<dbReference type="InterPro" id="IPR055156">
    <property type="entry name" value="HutF-like_N"/>
</dbReference>
<evidence type="ECO:0000313" key="8">
    <source>
        <dbReference type="Proteomes" id="UP001241603"/>
    </source>
</evidence>
<evidence type="ECO:0000256" key="3">
    <source>
        <dbReference type="ARBA" id="ARBA00022801"/>
    </source>
</evidence>
<evidence type="ECO:0000313" key="7">
    <source>
        <dbReference type="EMBL" id="MDQ0435842.1"/>
    </source>
</evidence>
<dbReference type="Pfam" id="PF01979">
    <property type="entry name" value="Amidohydro_1"/>
    <property type="match status" value="1"/>
</dbReference>